<evidence type="ECO:0000313" key="5">
    <source>
        <dbReference type="Proteomes" id="UP000028712"/>
    </source>
</evidence>
<evidence type="ECO:0000313" key="4">
    <source>
        <dbReference type="EMBL" id="OXA91426.1"/>
    </source>
</evidence>
<keyword evidence="1" id="KW-0732">Signal</keyword>
<dbReference type="Proteomes" id="UP000028712">
    <property type="component" value="Unassembled WGS sequence"/>
</dbReference>
<dbReference type="Proteomes" id="UP000198424">
    <property type="component" value="Unassembled WGS sequence"/>
</dbReference>
<keyword evidence="6" id="KW-1185">Reference proteome</keyword>
<feature type="domain" description="Glycine-rich" evidence="2">
    <location>
        <begin position="29"/>
        <end position="234"/>
    </location>
</feature>
<sequence>MKLKLFLLLVFISSYSWSQAGSTKTYTNNGTFPVPAGVTSVIVQAWGGGGSGGGASGAPLLLGRGAAGGGGGAYASAPILVTPGATLNVVVASQIAGTSGAGASGGNSTITGFESTILAAGGSGGSANNTGGSPLGGIGGTIAASAGSSKFAGTNGGNGNSWNLLGLLLSSGAGGAGAGSGGAGGTAVSGLLLSNAPGNAGSPPGGGGSGAINSALVGPQIGGAGAAGRIIISYSCPNYSVTSATATSICASSGTTSTITLTGSAASLPIGNYVVTYNRSSPNGTALTANLTVSTAGTGTFTAVGLTTAGSSTITITKLESNTCSSVITANNTATVQVSPASVGGTVNGGTTICTGSASGLLTLSGHTGSVVKWQSAVSPFSTWTDIANTTSTYTSGVLTETTQFRAVVGNGSCATANSAATTVTVNSLPTLTLQSPNKSVCGDGKEISQSSSYSVTGSPVSYSVVWNPSPPNNFPAIIDTALSDSFISFIVPAGAVAGTYTGTVTVKDAIGCVSLGVPITVIVDPPLSITTTGVVASVCTSNIEQNTTLAYSAAIANPIGYYINWDDTANAALLKDQFSTRFAFDPNGGVVNNIVVSPDAQSGTYSGVMTIYNTFCFVLQPISITILPASVGGTVNGGTTICTGSASGLLTLSGHTGLVVKWQSAVSPFTTWTDIANTTSTYSSGVLTETTQFRAVVGNGSCATANSAATTVTVNPLPTITTSLLTGSFCSEVNETYRGLLYRATTGSPVTYSIVWDSSPANSFADVIDATLPANEITIVVPGGTVTGTYSGTLTVKNADGCISIGNQFFIGVEETPTIATTGAITSVNASTSSQNASLPYTATTSNPVNYSIEWDAAANAALLTNQADTPFTFASGGGVINTIVIPANVPAGTYNGILYIDNDACFASQSISITVNALPTITLATSATSVCSSVNAQSTTLSYSATTESPTTYSIVWDASPTNSFVAVTDANLPTSPIAIAIPAGTIPGTYTGTLTVKDANGAVSSPGSVFTVTVNPSPTIVLTKTELSTCTFDGAGQILQLAYSNTTGSPLTYSIAWNQLPENNLISVTDQELGADVIEIFIPLISAGTYTGTLTVKNANGCVSTGSVITIIVNPRPTIATTGTITSVNTSTSSQDASLIYTATTSNPIRYSINWNAVANANLLVDQGDTSFAFSSSGGIINNIQVPANVPAGSYSGFMTIYNGVCKEFVDLNLTINALPTIVLAPATEDICPDVHAFVNSTTLSYSATTGTPITYSIIWDASPANNLAGVTDATLPTSPISINIPGNTNGGTYTGTLTVKDANGTVSLGSVFTLKANQPVNISAPGFVASIDPVTTSTSSQTTTFTYTSTSGNPTSYSIDWDQQANNALLADQSITPFAFVSGGGIINNIEISADVFAGAYRGILKIYGEKCETSLQVSIVINKALPTIVLSNPEIQVCLRPNTEQYTFLNYSATTGDPTTYSILWDSSPTNTFVTVVDATLSPNSILITVPAGTNPGTYTGTLTVKDAGGNISLGAPITIIANEETSIISLPTVDPITASSTAQNATLAYSGFTGNPVSYSIDWNGAANAALLVDQGVTPFTFVASGGVIDNIYIPANVPPGTYLGGMSLQGDNNCSIDRIIIITINPMVLPTIALVSSTLNNCYGGGNFAQSTELAYTGTTGNPITYSIVWDATPTNSIVPVTDEELLASPIKILLPTDILPGTYKGTLTVKDANGAVSNPGSTFSVTIGTPTQILTNGRIAPVTTSSNLQNTSLTYTGTLGLPLDVGLPTKYYIDWDATANAALLVDQPTSPYTFSASGGTINTIVIPANVPAGTYSGFMYASNEASCEQRIKITIIINPIVLPTIALNASAEDACIDLSVPGNTVTTLGYSSTTGDPVTYSIVWDVSPINNFVAVIDAALPASPITIAIPAGTVPDTYTGTLTVKNASGAVSSPGSTFTVTVDGPAIINTIGIINPVVTSSNSQNAELEYSGVTGNPTEYYINWSDTANAASLVDQLEVQFAFVSSGGVINNIVIPANVPAGTYTGTMGLFNGTMCEKTVPVSITINPAPAPTIALNSSAEDVCIDYSLFHDIVTTLGYTGTTGNPTTYSIVWDGSAKRYFEDVTDEMLPSSPITIKPGDKTKPGTYTGTLTVKNANGTVSSPGSVFSVTVNYTPYILTTGTIASVSTSTISQNAELAYTESSENPTIYAIDWDATANTALLVYQGDTPFTFPSRDGIINTIVIPANVPAGTYSGTMYISNGTSCIKSQPVSITINESAPTITLSTSAINVCSNTNEQSAPLDYDATTGNPTVYSIVWDVSPANTFAAVVDEVLQDGSIKIIVPAGTVAGTYTGTLTVKNALGGVSSGTNFTVTVNETPAFVSSEPIAAVYTSTNAQTTTLTYTSSLGGATGYSINWNGAANAALLQDQPLTAHTFKEEGDVIDTIVVSANAQPGTYQGTMILNFGLCKGVQTVSITIEDIPVPTIALGGTKSICNGALSTSLSYKGTTGDPITYSIVWDASPANSFVAVTDATLPSSLIEITIPTGTVSGVYTGTLTVKNAFGTSSLGSTFEVRIGTIPTIEMSQEITSVCSSTNLQYTTLLYSEKTGNPTEYFIDWDDTANNALLADQGLTSNEFIDGVGIIQTIAIPANVPAGTYTGNLFIRDSASCEQYYPVAITICDPTSAKPTPKDIIKPGIVDSESTGNTISVSIDNKVINVNTFKQKINQVSVYDVSGNLLYNRDGVGDSKLSIDNLRSSNQVLLVRVVLDNNRVENKKVIY</sequence>
<protein>
    <recommendedName>
        <fullName evidence="2">Glycine-rich domain-containing protein</fullName>
    </recommendedName>
</protein>
<dbReference type="NCBIfam" id="NF033708">
    <property type="entry name" value="T9SS_Cterm_ChiA"/>
    <property type="match status" value="1"/>
</dbReference>
<dbReference type="STRING" id="991.IW20_22775"/>
<feature type="chain" id="PRO_5001801903" description="Glycine-rich domain-containing protein" evidence="1">
    <location>
        <begin position="21"/>
        <end position="2768"/>
    </location>
</feature>
<dbReference type="eggNOG" id="COG4932">
    <property type="taxonomic scope" value="Bacteria"/>
</dbReference>
<reference evidence="3 5" key="1">
    <citation type="submission" date="2014-07" db="EMBL/GenBank/DDBJ databases">
        <title>Genome of Flavobacterium hydatis DSM 2063.</title>
        <authorList>
            <person name="Pipes S.E."/>
            <person name="Stropko S.J."/>
            <person name="Newman J.D."/>
        </authorList>
    </citation>
    <scope>NUCLEOTIDE SEQUENCE [LARGE SCALE GENOMIC DNA]</scope>
    <source>
        <strain evidence="3 5">DSM 2063</strain>
    </source>
</reference>
<dbReference type="EMBL" id="JPRM01000047">
    <property type="protein sequence ID" value="KFF09712.1"/>
    <property type="molecule type" value="Genomic_DNA"/>
</dbReference>
<dbReference type="eggNOG" id="COG5184">
    <property type="taxonomic scope" value="Bacteria"/>
</dbReference>
<evidence type="ECO:0000256" key="1">
    <source>
        <dbReference type="SAM" id="SignalP"/>
    </source>
</evidence>
<comment type="caution">
    <text evidence="3">The sequence shown here is derived from an EMBL/GenBank/DDBJ whole genome shotgun (WGS) entry which is preliminary data.</text>
</comment>
<dbReference type="Pfam" id="PF21722">
    <property type="entry name" value="Gly_rich_2"/>
    <property type="match status" value="1"/>
</dbReference>
<dbReference type="EMBL" id="MUGY01000025">
    <property type="protein sequence ID" value="OXA91426.1"/>
    <property type="molecule type" value="Genomic_DNA"/>
</dbReference>
<evidence type="ECO:0000313" key="6">
    <source>
        <dbReference type="Proteomes" id="UP000198424"/>
    </source>
</evidence>
<dbReference type="OrthoDB" id="1292269at2"/>
<organism evidence="3 5">
    <name type="scientific">Flavobacterium hydatis</name>
    <name type="common">Cytophaga aquatilis</name>
    <dbReference type="NCBI Taxonomy" id="991"/>
    <lineage>
        <taxon>Bacteria</taxon>
        <taxon>Pseudomonadati</taxon>
        <taxon>Bacteroidota</taxon>
        <taxon>Flavobacteriia</taxon>
        <taxon>Flavobacteriales</taxon>
        <taxon>Flavobacteriaceae</taxon>
        <taxon>Flavobacterium</taxon>
    </lineage>
</organism>
<gene>
    <name evidence="4" type="ORF">B0A62_17260</name>
    <name evidence="3" type="ORF">IW20_22775</name>
</gene>
<proteinExistence type="predicted"/>
<reference evidence="4 6" key="2">
    <citation type="submission" date="2016-11" db="EMBL/GenBank/DDBJ databases">
        <title>Whole genomes of Flavobacteriaceae.</title>
        <authorList>
            <person name="Stine C."/>
            <person name="Li C."/>
            <person name="Tadesse D."/>
        </authorList>
    </citation>
    <scope>NUCLEOTIDE SEQUENCE [LARGE SCALE GENOMIC DNA]</scope>
    <source>
        <strain evidence="4 6">ATCC 29551</strain>
    </source>
</reference>
<accession>A0A085ZZ48</accession>
<evidence type="ECO:0000259" key="2">
    <source>
        <dbReference type="Pfam" id="PF21722"/>
    </source>
</evidence>
<dbReference type="InterPro" id="IPR049304">
    <property type="entry name" value="Gly_rich_dom"/>
</dbReference>
<feature type="signal peptide" evidence="1">
    <location>
        <begin position="1"/>
        <end position="20"/>
    </location>
</feature>
<name>A0A085ZZ48_FLAHY</name>
<dbReference type="RefSeq" id="WP_035627706.1">
    <property type="nucleotide sequence ID" value="NZ_JPRM01000047.1"/>
</dbReference>
<evidence type="ECO:0000313" key="3">
    <source>
        <dbReference type="EMBL" id="KFF09712.1"/>
    </source>
</evidence>